<organism evidence="8 9">
    <name type="scientific">Yersinia pestis bv. Antiqua (strain Antiqua)</name>
    <dbReference type="NCBI Taxonomy" id="360102"/>
    <lineage>
        <taxon>Bacteria</taxon>
        <taxon>Pseudomonadati</taxon>
        <taxon>Pseudomonadota</taxon>
        <taxon>Gammaproteobacteria</taxon>
        <taxon>Enterobacterales</taxon>
        <taxon>Yersiniaceae</taxon>
        <taxon>Yersinia</taxon>
    </lineage>
</organism>
<keyword evidence="5" id="KW-0653">Protein transport</keyword>
<dbReference type="InterPro" id="IPR037203">
    <property type="entry name" value="T3SS_needle-like_sf"/>
</dbReference>
<dbReference type="Gene3D" id="1.20.58.90">
    <property type="match status" value="1"/>
</dbReference>
<evidence type="ECO:0000256" key="4">
    <source>
        <dbReference type="ARBA" id="ARBA00022525"/>
    </source>
</evidence>
<dbReference type="NCBIfam" id="TIGR02105">
    <property type="entry name" value="III_needle"/>
    <property type="match status" value="1"/>
</dbReference>
<evidence type="ECO:0000256" key="7">
    <source>
        <dbReference type="ARBA" id="ARBA00035658"/>
    </source>
</evidence>
<evidence type="ECO:0000256" key="1">
    <source>
        <dbReference type="ARBA" id="ARBA00004241"/>
    </source>
</evidence>
<dbReference type="Proteomes" id="UP000001971">
    <property type="component" value="Chromosome"/>
</dbReference>
<evidence type="ECO:0000256" key="2">
    <source>
        <dbReference type="ARBA" id="ARBA00004613"/>
    </source>
</evidence>
<keyword evidence="3" id="KW-0813">Transport</keyword>
<dbReference type="GO" id="GO:0030257">
    <property type="term" value="C:type III protein secretion system complex"/>
    <property type="evidence" value="ECO:0007669"/>
    <property type="project" value="InterPro"/>
</dbReference>
<accession>A0A0H2YDQ5</accession>
<evidence type="ECO:0000256" key="6">
    <source>
        <dbReference type="ARBA" id="ARBA00023026"/>
    </source>
</evidence>
<dbReference type="SUPFAM" id="SSF140129">
    <property type="entry name" value="MxiH-like"/>
    <property type="match status" value="1"/>
</dbReference>
<gene>
    <name evidence="8" type="ordered locus">YPA_4023</name>
</gene>
<dbReference type="KEGG" id="ypa:YPA_4023"/>
<comment type="subcellular location">
    <subcellularLocation>
        <location evidence="1">Cell surface</location>
    </subcellularLocation>
    <subcellularLocation>
        <location evidence="2">Secreted</location>
    </subcellularLocation>
</comment>
<dbReference type="GO" id="GO:0005576">
    <property type="term" value="C:extracellular region"/>
    <property type="evidence" value="ECO:0007669"/>
    <property type="project" value="UniProtKB-SubCell"/>
</dbReference>
<comment type="similarity">
    <text evidence="7">Belongs to the SctF family.</text>
</comment>
<evidence type="ECO:0000313" key="9">
    <source>
        <dbReference type="Proteomes" id="UP000001971"/>
    </source>
</evidence>
<dbReference type="InterPro" id="IPR011841">
    <property type="entry name" value="T3SS_needle_YscF"/>
</dbReference>
<evidence type="ECO:0000256" key="5">
    <source>
        <dbReference type="ARBA" id="ARBA00022927"/>
    </source>
</evidence>
<dbReference type="InterPro" id="IPR021123">
    <property type="entry name" value="T3SS_needle-like"/>
</dbReference>
<dbReference type="Pfam" id="PF09392">
    <property type="entry name" value="T3SS_needle_F"/>
    <property type="match status" value="1"/>
</dbReference>
<keyword evidence="6" id="KW-0843">Virulence</keyword>
<evidence type="ECO:0000256" key="3">
    <source>
        <dbReference type="ARBA" id="ARBA00022448"/>
    </source>
</evidence>
<dbReference type="EMBL" id="CP000308">
    <property type="protein sequence ID" value="ABG15984.1"/>
    <property type="molecule type" value="Genomic_DNA"/>
</dbReference>
<reference evidence="8 9" key="1">
    <citation type="journal article" date="2006" name="J. Bacteriol.">
        <title>Complete genome sequence of Yersinia pestis strains Antiqua and Nepal516: evidence of gene reduction in an emerging pathogen.</title>
        <authorList>
            <person name="Chain P.S."/>
            <person name="Hu P."/>
            <person name="Malfatti S.A."/>
            <person name="Radnedge L."/>
            <person name="Larimer F."/>
            <person name="Vergez L.M."/>
            <person name="Worsham P."/>
            <person name="Chu M.C."/>
            <person name="Andersen G.L."/>
        </authorList>
    </citation>
    <scope>NUCLEOTIDE SEQUENCE [LARGE SCALE GENOMIC DNA]</scope>
    <source>
        <strain evidence="8 9">Antiqua</strain>
    </source>
</reference>
<dbReference type="SMR" id="A0A0H2YDQ5"/>
<keyword evidence="4" id="KW-0964">Secreted</keyword>
<dbReference type="GO" id="GO:0030254">
    <property type="term" value="P:protein secretion by the type III secretion system"/>
    <property type="evidence" value="ECO:0007669"/>
    <property type="project" value="InterPro"/>
</dbReference>
<proteinExistence type="inferred from homology"/>
<protein>
    <submittedName>
        <fullName evidence="8">Putative type III secretion apparatus</fullName>
    </submittedName>
</protein>
<evidence type="ECO:0000313" key="8">
    <source>
        <dbReference type="EMBL" id="ABG15984.1"/>
    </source>
</evidence>
<dbReference type="GO" id="GO:0009986">
    <property type="term" value="C:cell surface"/>
    <property type="evidence" value="ECO:0007669"/>
    <property type="project" value="UniProtKB-SubCell"/>
</dbReference>
<name>A0A0H2YDQ5_YERPA</name>
<dbReference type="AlphaFoldDB" id="A0A0H2YDQ5"/>
<sequence length="72" mass="8405">MMQISSPMGQLTNDIQQARQAYQNQMAAVNINDPEQMLTSQFTMNQYSAFLDFKSIEMKMINDIRNRILSRI</sequence>